<reference evidence="3" key="2">
    <citation type="journal article" date="2015" name="Gigascience">
        <title>Reconstructing a comprehensive transcriptome assembly of a white-pupal translocated strain of the pest fruit fly Bactrocera cucurbitae.</title>
        <authorList>
            <person name="Sim S.B."/>
            <person name="Calla B."/>
            <person name="Hall B."/>
            <person name="DeRego T."/>
            <person name="Geib S.M."/>
        </authorList>
    </citation>
    <scope>NUCLEOTIDE SEQUENCE</scope>
</reference>
<dbReference type="PROSITE" id="PS50041">
    <property type="entry name" value="C_TYPE_LECTIN_2"/>
    <property type="match status" value="1"/>
</dbReference>
<feature type="domain" description="C-type lectin" evidence="2">
    <location>
        <begin position="46"/>
        <end position="167"/>
    </location>
</feature>
<dbReference type="Pfam" id="PF00059">
    <property type="entry name" value="Lectin_C"/>
    <property type="match status" value="1"/>
</dbReference>
<reference evidence="3" key="1">
    <citation type="submission" date="2014-11" db="EMBL/GenBank/DDBJ databases">
        <authorList>
            <person name="Geib S."/>
        </authorList>
    </citation>
    <scope>NUCLEOTIDE SEQUENCE</scope>
</reference>
<keyword evidence="1" id="KW-0472">Membrane</keyword>
<organism evidence="3">
    <name type="scientific">Zeugodacus cucurbitae</name>
    <name type="common">Melon fruit fly</name>
    <name type="synonym">Bactrocera cucurbitae</name>
    <dbReference type="NCBI Taxonomy" id="28588"/>
    <lineage>
        <taxon>Eukaryota</taxon>
        <taxon>Metazoa</taxon>
        <taxon>Ecdysozoa</taxon>
        <taxon>Arthropoda</taxon>
        <taxon>Hexapoda</taxon>
        <taxon>Insecta</taxon>
        <taxon>Pterygota</taxon>
        <taxon>Neoptera</taxon>
        <taxon>Endopterygota</taxon>
        <taxon>Diptera</taxon>
        <taxon>Brachycera</taxon>
        <taxon>Muscomorpha</taxon>
        <taxon>Tephritoidea</taxon>
        <taxon>Tephritidae</taxon>
        <taxon>Zeugodacus</taxon>
        <taxon>Zeugodacus</taxon>
    </lineage>
</organism>
<evidence type="ECO:0000259" key="2">
    <source>
        <dbReference type="PROSITE" id="PS50041"/>
    </source>
</evidence>
<keyword evidence="1" id="KW-0812">Transmembrane</keyword>
<keyword evidence="3" id="KW-0675">Receptor</keyword>
<dbReference type="InterPro" id="IPR001304">
    <property type="entry name" value="C-type_lectin-like"/>
</dbReference>
<dbReference type="InterPro" id="IPR016187">
    <property type="entry name" value="CTDL_fold"/>
</dbReference>
<dbReference type="SUPFAM" id="SSF56436">
    <property type="entry name" value="C-type lectin-like"/>
    <property type="match status" value="1"/>
</dbReference>
<gene>
    <name evidence="3" type="primary">MRC2</name>
    <name evidence="3" type="ORF">g.58321</name>
</gene>
<accession>A0A0A1X452</accession>
<evidence type="ECO:0000313" key="3">
    <source>
        <dbReference type="EMBL" id="JAD05651.1"/>
    </source>
</evidence>
<feature type="non-terminal residue" evidence="3">
    <location>
        <position position="1"/>
    </location>
</feature>
<protein>
    <submittedName>
        <fullName evidence="3">C-type mannose receptor 2</fullName>
    </submittedName>
</protein>
<evidence type="ECO:0000256" key="1">
    <source>
        <dbReference type="SAM" id="Phobius"/>
    </source>
</evidence>
<dbReference type="AlphaFoldDB" id="A0A0A1X452"/>
<dbReference type="Gene3D" id="3.10.100.10">
    <property type="entry name" value="Mannose-Binding Protein A, subunit A"/>
    <property type="match status" value="1"/>
</dbReference>
<dbReference type="EMBL" id="GBXI01008641">
    <property type="protein sequence ID" value="JAD05651.1"/>
    <property type="molecule type" value="Transcribed_RNA"/>
</dbReference>
<dbReference type="SMART" id="SM00034">
    <property type="entry name" value="CLECT"/>
    <property type="match status" value="1"/>
</dbReference>
<dbReference type="InterPro" id="IPR016186">
    <property type="entry name" value="C-type_lectin-like/link_sf"/>
</dbReference>
<dbReference type="InterPro" id="IPR050111">
    <property type="entry name" value="C-type_lectin/snaclec_domain"/>
</dbReference>
<keyword evidence="1" id="KW-1133">Transmembrane helix</keyword>
<feature type="transmembrane region" description="Helical" evidence="1">
    <location>
        <begin position="12"/>
        <end position="29"/>
    </location>
</feature>
<proteinExistence type="predicted"/>
<dbReference type="CDD" id="cd00037">
    <property type="entry name" value="CLECT"/>
    <property type="match status" value="1"/>
</dbReference>
<dbReference type="PANTHER" id="PTHR22803">
    <property type="entry name" value="MANNOSE, PHOSPHOLIPASE, LECTIN RECEPTOR RELATED"/>
    <property type="match status" value="1"/>
</dbReference>
<name>A0A0A1X452_ZEUCU</name>
<sequence length="171" mass="20160">EFYGLFKYRKMISPRILISCLLYGFIFAFKTNIHVHLTDRDEFIIFNNATKTWKEALESCRNHTAHLVSLESQRKLIDLHMFLFSKDFIESELISADPPYIYWSGGNDLNKPGTYEWEGTEKPFNYTHWLDEQSLNNNGSGCIQFGKGGFGRWSIEDCRTERFYVCERIKD</sequence>